<dbReference type="CDD" id="cd19510">
    <property type="entry name" value="RecA-like_BCS1"/>
    <property type="match status" value="1"/>
</dbReference>
<dbReference type="InterPro" id="IPR027417">
    <property type="entry name" value="P-loop_NTPase"/>
</dbReference>
<protein>
    <recommendedName>
        <fullName evidence="3">AAA+ ATPase domain-containing protein</fullName>
    </recommendedName>
</protein>
<dbReference type="SMART" id="SM00382">
    <property type="entry name" value="AAA"/>
    <property type="match status" value="1"/>
</dbReference>
<dbReference type="AlphaFoldDB" id="F6GWT6"/>
<reference evidence="5" key="1">
    <citation type="journal article" date="2007" name="Nature">
        <title>The grapevine genome sequence suggests ancestral hexaploidization in major angiosperm phyla.</title>
        <authorList>
            <consortium name="The French-Italian Public Consortium for Grapevine Genome Characterization."/>
            <person name="Jaillon O."/>
            <person name="Aury J.-M."/>
            <person name="Noel B."/>
            <person name="Policriti A."/>
            <person name="Clepet C."/>
            <person name="Casagrande A."/>
            <person name="Choisne N."/>
            <person name="Aubourg S."/>
            <person name="Vitulo N."/>
            <person name="Jubin C."/>
            <person name="Vezzi A."/>
            <person name="Legeai F."/>
            <person name="Hugueney P."/>
            <person name="Dasilva C."/>
            <person name="Horner D."/>
            <person name="Mica E."/>
            <person name="Jublot D."/>
            <person name="Poulain J."/>
            <person name="Bruyere C."/>
            <person name="Billault A."/>
            <person name="Segurens B."/>
            <person name="Gouyvenoux M."/>
            <person name="Ugarte E."/>
            <person name="Cattonaro F."/>
            <person name="Anthouard V."/>
            <person name="Vico V."/>
            <person name="Del Fabbro C."/>
            <person name="Alaux M."/>
            <person name="Di Gaspero G."/>
            <person name="Dumas V."/>
            <person name="Felice N."/>
            <person name="Paillard S."/>
            <person name="Juman I."/>
            <person name="Moroldo M."/>
            <person name="Scalabrin S."/>
            <person name="Canaguier A."/>
            <person name="Le Clainche I."/>
            <person name="Malacrida G."/>
            <person name="Durand E."/>
            <person name="Pesole G."/>
            <person name="Laucou V."/>
            <person name="Chatelet P."/>
            <person name="Merdinoglu D."/>
            <person name="Delledonne M."/>
            <person name="Pezzotti M."/>
            <person name="Lecharny A."/>
            <person name="Scarpelli C."/>
            <person name="Artiguenave F."/>
            <person name="Pe M.E."/>
            <person name="Valle G."/>
            <person name="Morgante M."/>
            <person name="Caboche M."/>
            <person name="Adam-Blondon A.-F."/>
            <person name="Weissenbach J."/>
            <person name="Quetier F."/>
            <person name="Wincker P."/>
        </authorList>
    </citation>
    <scope>NUCLEOTIDE SEQUENCE [LARGE SCALE GENOMIC DNA]</scope>
    <source>
        <strain evidence="5">cv. Pinot noir / PN40024</strain>
    </source>
</reference>
<keyword evidence="5" id="KW-1185">Reference proteome</keyword>
<dbReference type="Pfam" id="PF00004">
    <property type="entry name" value="AAA"/>
    <property type="match status" value="1"/>
</dbReference>
<dbReference type="HOGENOM" id="CLU_010189_5_0_1"/>
<dbReference type="Gene3D" id="6.10.280.40">
    <property type="match status" value="1"/>
</dbReference>
<dbReference type="InterPro" id="IPR050747">
    <property type="entry name" value="Mitochondrial_chaperone_BCS1"/>
</dbReference>
<dbReference type="InterPro" id="IPR003593">
    <property type="entry name" value="AAA+_ATPase"/>
</dbReference>
<dbReference type="GO" id="GO:0016887">
    <property type="term" value="F:ATP hydrolysis activity"/>
    <property type="evidence" value="ECO:0007669"/>
    <property type="project" value="InterPro"/>
</dbReference>
<dbReference type="eggNOG" id="KOG0743">
    <property type="taxonomic scope" value="Eukaryota"/>
</dbReference>
<evidence type="ECO:0000313" key="5">
    <source>
        <dbReference type="Proteomes" id="UP000009183"/>
    </source>
</evidence>
<sequence>MDIEQKKAIIDDLDRFVRRKKFYNKVGRAWKRGYLLYGPPGTGKSNDSYDYTGDWGFITLKHPATFDTMAMDPELKKAIIDDLNRFVARKEYYKRVGKPWKRGYLLYGPPGTGKSSLIAAMANYLKFDIYHVELNSIRSDNELKQILVSTTSKSMIVIEDIDCNAETRDRGDFLDLYEPTIAKVLTLSGILNFTDGLWSSCGEQRIIVFTTNHKDRLAPALLRPGRMDMHIYMSYCTYDGFKTLASNYLGVTDHPLFGEIETLLKNTEVSPAEIGEELMRSDDADVALGGLVEFINRKKIEGNRMEGRENDDEHEVSGEGSGEE</sequence>
<dbReference type="InParanoid" id="F6GWT6"/>
<evidence type="ECO:0000256" key="1">
    <source>
        <dbReference type="ARBA" id="ARBA00007448"/>
    </source>
</evidence>
<dbReference type="InterPro" id="IPR003959">
    <property type="entry name" value="ATPase_AAA_core"/>
</dbReference>
<name>F6GWT6_VITVI</name>
<evidence type="ECO:0000259" key="3">
    <source>
        <dbReference type="SMART" id="SM00382"/>
    </source>
</evidence>
<dbReference type="PANTHER" id="PTHR23070">
    <property type="entry name" value="BCS1 AAA-TYPE ATPASE"/>
    <property type="match status" value="1"/>
</dbReference>
<dbReference type="SUPFAM" id="SSF52540">
    <property type="entry name" value="P-loop containing nucleoside triphosphate hydrolases"/>
    <property type="match status" value="2"/>
</dbReference>
<dbReference type="InterPro" id="IPR058017">
    <property type="entry name" value="At3g28540-like_C"/>
</dbReference>
<dbReference type="GO" id="GO:0005524">
    <property type="term" value="F:ATP binding"/>
    <property type="evidence" value="ECO:0007669"/>
    <property type="project" value="InterPro"/>
</dbReference>
<feature type="region of interest" description="Disordered" evidence="2">
    <location>
        <begin position="302"/>
        <end position="324"/>
    </location>
</feature>
<organism evidence="4 5">
    <name type="scientific">Vitis vinifera</name>
    <name type="common">Grape</name>
    <dbReference type="NCBI Taxonomy" id="29760"/>
    <lineage>
        <taxon>Eukaryota</taxon>
        <taxon>Viridiplantae</taxon>
        <taxon>Streptophyta</taxon>
        <taxon>Embryophyta</taxon>
        <taxon>Tracheophyta</taxon>
        <taxon>Spermatophyta</taxon>
        <taxon>Magnoliopsida</taxon>
        <taxon>eudicotyledons</taxon>
        <taxon>Gunneridae</taxon>
        <taxon>Pentapetalae</taxon>
        <taxon>rosids</taxon>
        <taxon>Vitales</taxon>
        <taxon>Vitaceae</taxon>
        <taxon>Viteae</taxon>
        <taxon>Vitis</taxon>
    </lineage>
</organism>
<proteinExistence type="inferred from homology"/>
<dbReference type="Proteomes" id="UP000009183">
    <property type="component" value="Chromosome 4"/>
</dbReference>
<evidence type="ECO:0000313" key="4">
    <source>
        <dbReference type="EMBL" id="CCB44421.1"/>
    </source>
</evidence>
<gene>
    <name evidence="4" type="ordered locus">VIT_04s0023g02370</name>
</gene>
<feature type="domain" description="AAA+ ATPase" evidence="3">
    <location>
        <begin position="100"/>
        <end position="237"/>
    </location>
</feature>
<dbReference type="EMBL" id="FN594959">
    <property type="protein sequence ID" value="CCB44421.1"/>
    <property type="molecule type" value="Genomic_DNA"/>
</dbReference>
<dbReference type="STRING" id="29760.F6GWT6"/>
<accession>F6GWT6</accession>
<dbReference type="Gene3D" id="3.40.50.300">
    <property type="entry name" value="P-loop containing nucleotide triphosphate hydrolases"/>
    <property type="match status" value="2"/>
</dbReference>
<evidence type="ECO:0000256" key="2">
    <source>
        <dbReference type="SAM" id="MobiDB-lite"/>
    </source>
</evidence>
<dbReference type="PaxDb" id="29760-VIT_04s0023g02370.t01"/>
<dbReference type="Pfam" id="PF25568">
    <property type="entry name" value="AAA_lid_At3g28540"/>
    <property type="match status" value="1"/>
</dbReference>
<comment type="similarity">
    <text evidence="1">Belongs to the AAA ATPase family. BCS1 subfamily.</text>
</comment>